<name>A0AAV1HXW0_9CHLO</name>
<feature type="coiled-coil region" evidence="1">
    <location>
        <begin position="84"/>
        <end position="118"/>
    </location>
</feature>
<organism evidence="3 4">
    <name type="scientific">Coccomyxa viridis</name>
    <dbReference type="NCBI Taxonomy" id="1274662"/>
    <lineage>
        <taxon>Eukaryota</taxon>
        <taxon>Viridiplantae</taxon>
        <taxon>Chlorophyta</taxon>
        <taxon>core chlorophytes</taxon>
        <taxon>Trebouxiophyceae</taxon>
        <taxon>Trebouxiophyceae incertae sedis</taxon>
        <taxon>Coccomyxaceae</taxon>
        <taxon>Coccomyxa</taxon>
    </lineage>
</organism>
<evidence type="ECO:0000313" key="4">
    <source>
        <dbReference type="Proteomes" id="UP001314263"/>
    </source>
</evidence>
<accession>A0AAV1HXW0</accession>
<comment type="caution">
    <text evidence="3">The sequence shown here is derived from an EMBL/GenBank/DDBJ whole genome shotgun (WGS) entry which is preliminary data.</text>
</comment>
<evidence type="ECO:0000313" key="3">
    <source>
        <dbReference type="EMBL" id="CAK0757182.1"/>
    </source>
</evidence>
<feature type="compositionally biased region" description="Basic and acidic residues" evidence="2">
    <location>
        <begin position="360"/>
        <end position="385"/>
    </location>
</feature>
<feature type="region of interest" description="Disordered" evidence="2">
    <location>
        <begin position="345"/>
        <end position="413"/>
    </location>
</feature>
<feature type="compositionally biased region" description="Polar residues" evidence="2">
    <location>
        <begin position="345"/>
        <end position="356"/>
    </location>
</feature>
<protein>
    <submittedName>
        <fullName evidence="3">Uncharacterized protein</fullName>
    </submittedName>
</protein>
<reference evidence="3 4" key="1">
    <citation type="submission" date="2023-10" db="EMBL/GenBank/DDBJ databases">
        <authorList>
            <person name="Maclean D."/>
            <person name="Macfadyen A."/>
        </authorList>
    </citation>
    <scope>NUCLEOTIDE SEQUENCE [LARGE SCALE GENOMIC DNA]</scope>
</reference>
<evidence type="ECO:0000256" key="1">
    <source>
        <dbReference type="SAM" id="Coils"/>
    </source>
</evidence>
<proteinExistence type="predicted"/>
<dbReference type="Proteomes" id="UP001314263">
    <property type="component" value="Unassembled WGS sequence"/>
</dbReference>
<keyword evidence="4" id="KW-1185">Reference proteome</keyword>
<dbReference type="EMBL" id="CAUYUE010000003">
    <property type="protein sequence ID" value="CAK0757182.1"/>
    <property type="molecule type" value="Genomic_DNA"/>
</dbReference>
<keyword evidence="1" id="KW-0175">Coiled coil</keyword>
<evidence type="ECO:0000256" key="2">
    <source>
        <dbReference type="SAM" id="MobiDB-lite"/>
    </source>
</evidence>
<feature type="region of interest" description="Disordered" evidence="2">
    <location>
        <begin position="563"/>
        <end position="582"/>
    </location>
</feature>
<sequence length="582" mass="62093">MRWFIGGLPVNRSAAVDAANLHPMASEATASTILSLKRHFAGQSRWPIRSNSQQRMAQNATAALGPETSPQEIEEMWKGLEGEAQAALRQAAAQLSDVEEAQQEAARLRWTADTAQSIAKEAEAEAANLVPAAESAIQKARQAAVTLRGQPQELTLPFLHDLATSRLHSWLSAKKDVSGFQVASESEAVIAGLADCSVVAHTALACVSDRQYAVAVLAAGERRPEGRLAGLTLHWGCVRHEGEGWGPPPAGWHTIPDRSFGAGKAWQTPFGMYAPVMDGKSVSSCGAHAVVLQLPLEGRLQGGGISAVLKRPAGMHPEWLTQQHGHNLFVSFAEAWGLVQNGSAPQAVSGTVTKPSQRYRGPDRARRLEEAKQERSRRREEKGRATESTNFAASIGSEQAQAAGSVPTEADERKQHNLHIEDWVPQEGISMPEDTKGTLTERLDAALELLQGADASGEKGEGQPESAHAAFEEAGQLVADADRAQKDATTAQQEADRLVRQAEEAEAWAQAAQGGAAAAVRGARQAGAALRGKEAEVNLSDLHAAAEARLSGWSAWIASRNSMDESLQEEGDAQRARKCSSP</sequence>
<gene>
    <name evidence="3" type="ORF">CVIRNUC_002519</name>
</gene>
<dbReference type="AlphaFoldDB" id="A0AAV1HXW0"/>
<feature type="compositionally biased region" description="Polar residues" evidence="2">
    <location>
        <begin position="386"/>
        <end position="402"/>
    </location>
</feature>